<comment type="catalytic activity">
    <reaction evidence="1 11 13">
        <text>Release of N-terminal proline from a peptide.</text>
        <dbReference type="EC" id="3.4.11.5"/>
    </reaction>
</comment>
<dbReference type="InterPro" id="IPR029058">
    <property type="entry name" value="AB_hydrolase_fold"/>
</dbReference>
<proteinExistence type="inferred from homology"/>
<evidence type="ECO:0000259" key="14">
    <source>
        <dbReference type="Pfam" id="PF00561"/>
    </source>
</evidence>
<dbReference type="Proteomes" id="UP000216345">
    <property type="component" value="Unassembled WGS sequence"/>
</dbReference>
<keyword evidence="8 11" id="KW-0645">Protease</keyword>
<dbReference type="PRINTS" id="PR00793">
    <property type="entry name" value="PROAMNOPTASE"/>
</dbReference>
<dbReference type="PANTHER" id="PTHR43722">
    <property type="entry name" value="PROLINE IMINOPEPTIDASE"/>
    <property type="match status" value="1"/>
</dbReference>
<dbReference type="InterPro" id="IPR000073">
    <property type="entry name" value="AB_hydrolase_1"/>
</dbReference>
<feature type="active site" description="Proton donor" evidence="12">
    <location>
        <position position="297"/>
    </location>
</feature>
<dbReference type="PIRSF" id="PIRSF006431">
    <property type="entry name" value="Pept_S33"/>
    <property type="match status" value="1"/>
</dbReference>
<dbReference type="EMBL" id="NNRK01000017">
    <property type="protein sequence ID" value="OYR17968.1"/>
    <property type="molecule type" value="Genomic_DNA"/>
</dbReference>
<feature type="active site" evidence="12">
    <location>
        <position position="269"/>
    </location>
</feature>
<dbReference type="SUPFAM" id="SSF53474">
    <property type="entry name" value="alpha/beta-Hydrolases"/>
    <property type="match status" value="1"/>
</dbReference>
<keyword evidence="9 11" id="KW-0378">Hydrolase</keyword>
<feature type="domain" description="AB hydrolase-1" evidence="14">
    <location>
        <begin position="36"/>
        <end position="298"/>
    </location>
</feature>
<comment type="similarity">
    <text evidence="3 11 13">Belongs to the peptidase S33 family.</text>
</comment>
<feature type="active site" description="Nucleophile" evidence="12">
    <location>
        <position position="114"/>
    </location>
</feature>
<comment type="caution">
    <text evidence="15">The sequence shown here is derived from an EMBL/GenBank/DDBJ whole genome shotgun (WGS) entry which is preliminary data.</text>
</comment>
<evidence type="ECO:0000256" key="10">
    <source>
        <dbReference type="ARBA" id="ARBA00029605"/>
    </source>
</evidence>
<keyword evidence="6 11" id="KW-0031">Aminopeptidase</keyword>
<dbReference type="NCBIfam" id="TIGR01249">
    <property type="entry name" value="pro_imino_pep_1"/>
    <property type="match status" value="1"/>
</dbReference>
<comment type="subcellular location">
    <subcellularLocation>
        <location evidence="2 11">Cytoplasm</location>
    </subcellularLocation>
</comment>
<evidence type="ECO:0000256" key="3">
    <source>
        <dbReference type="ARBA" id="ARBA00010088"/>
    </source>
</evidence>
<evidence type="ECO:0000256" key="7">
    <source>
        <dbReference type="ARBA" id="ARBA00022490"/>
    </source>
</evidence>
<evidence type="ECO:0000256" key="2">
    <source>
        <dbReference type="ARBA" id="ARBA00004496"/>
    </source>
</evidence>
<evidence type="ECO:0000313" key="15">
    <source>
        <dbReference type="EMBL" id="OYR17968.1"/>
    </source>
</evidence>
<dbReference type="OrthoDB" id="9796770at2"/>
<gene>
    <name evidence="15" type="ORF">CEV32_3594</name>
</gene>
<dbReference type="Gene3D" id="3.40.50.1820">
    <property type="entry name" value="alpha/beta hydrolase"/>
    <property type="match status" value="1"/>
</dbReference>
<evidence type="ECO:0000256" key="11">
    <source>
        <dbReference type="PIRNR" id="PIRNR006431"/>
    </source>
</evidence>
<dbReference type="InterPro" id="IPR002410">
    <property type="entry name" value="Peptidase_S33"/>
</dbReference>
<accession>A0A256FT86</accession>
<dbReference type="RefSeq" id="WP_094574036.1">
    <property type="nucleotide sequence ID" value="NZ_JBHEEL010000002.1"/>
</dbReference>
<dbReference type="InterPro" id="IPR005944">
    <property type="entry name" value="Pro_iminopeptidase"/>
</dbReference>
<dbReference type="PRINTS" id="PR00111">
    <property type="entry name" value="ABHYDROLASE"/>
</dbReference>
<evidence type="ECO:0000256" key="1">
    <source>
        <dbReference type="ARBA" id="ARBA00001585"/>
    </source>
</evidence>
<evidence type="ECO:0000256" key="4">
    <source>
        <dbReference type="ARBA" id="ARBA00012568"/>
    </source>
</evidence>
<protein>
    <recommendedName>
        <fullName evidence="5 11">Proline iminopeptidase</fullName>
        <shortName evidence="11">PIP</shortName>
        <ecNumber evidence="4 11">3.4.11.5</ecNumber>
    </recommendedName>
    <alternativeName>
        <fullName evidence="10 11">Prolyl aminopeptidase</fullName>
    </alternativeName>
</protein>
<dbReference type="EC" id="3.4.11.5" evidence="4 11"/>
<evidence type="ECO:0000256" key="9">
    <source>
        <dbReference type="ARBA" id="ARBA00022801"/>
    </source>
</evidence>
<dbReference type="GO" id="GO:0006508">
    <property type="term" value="P:proteolysis"/>
    <property type="evidence" value="ECO:0007669"/>
    <property type="project" value="UniProtKB-KW"/>
</dbReference>
<organism evidence="15 16">
    <name type="scientific">Brucella rhizosphaerae</name>
    <dbReference type="NCBI Taxonomy" id="571254"/>
    <lineage>
        <taxon>Bacteria</taxon>
        <taxon>Pseudomonadati</taxon>
        <taxon>Pseudomonadota</taxon>
        <taxon>Alphaproteobacteria</taxon>
        <taxon>Hyphomicrobiales</taxon>
        <taxon>Brucellaceae</taxon>
        <taxon>Brucella/Ochrobactrum group</taxon>
        <taxon>Brucella</taxon>
    </lineage>
</organism>
<evidence type="ECO:0000313" key="16">
    <source>
        <dbReference type="Proteomes" id="UP000216345"/>
    </source>
</evidence>
<evidence type="ECO:0000256" key="13">
    <source>
        <dbReference type="RuleBase" id="RU003421"/>
    </source>
</evidence>
<dbReference type="Pfam" id="PF00561">
    <property type="entry name" value="Abhydrolase_1"/>
    <property type="match status" value="1"/>
</dbReference>
<evidence type="ECO:0000256" key="5">
    <source>
        <dbReference type="ARBA" id="ARBA00021843"/>
    </source>
</evidence>
<evidence type="ECO:0000256" key="8">
    <source>
        <dbReference type="ARBA" id="ARBA00022670"/>
    </source>
</evidence>
<reference evidence="15 16" key="1">
    <citation type="submission" date="2017-07" db="EMBL/GenBank/DDBJ databases">
        <title>Phylogenetic study on the rhizospheric bacterium Ochrobactrum sp. A44.</title>
        <authorList>
            <person name="Krzyzanowska D.M."/>
            <person name="Ossowicki A."/>
            <person name="Rajewska M."/>
            <person name="Maciag T."/>
            <person name="Kaczynski Z."/>
            <person name="Czerwicka M."/>
            <person name="Jafra S."/>
        </authorList>
    </citation>
    <scope>NUCLEOTIDE SEQUENCE [LARGE SCALE GENOMIC DNA]</scope>
    <source>
        <strain evidence="15 16">PR17</strain>
    </source>
</reference>
<dbReference type="GO" id="GO:0005737">
    <property type="term" value="C:cytoplasm"/>
    <property type="evidence" value="ECO:0007669"/>
    <property type="project" value="UniProtKB-SubCell"/>
</dbReference>
<keyword evidence="7 11" id="KW-0963">Cytoplasm</keyword>
<name>A0A256FT86_9HYPH</name>
<dbReference type="AlphaFoldDB" id="A0A256FT86"/>
<dbReference type="PANTHER" id="PTHR43722:SF1">
    <property type="entry name" value="PROLINE IMINOPEPTIDASE"/>
    <property type="match status" value="1"/>
</dbReference>
<sequence length="321" mass="35723">MTYPKYHPFESEALAVSHGNEIYWELSGNPDGKPALYLHGGPGSSLLSGRYRQHFNPDRYRLVGIDQRGCGRSSPLAIDNLDQLYLNTTQALIEDIEAVRKHLGIDKWLIAGSSWGTTLALAYAQAHPDRVSEMALIAVTTTSRSEVNWITEGVGSLFPEAWEQFDISSCRQVGESNVAAYARRLASGSLEDRLQAARDWNQWESIHISLDPNWAPIKSRFDEKAGLAFATLVTHYWANDGFLRNGREILNRMEKIEHIPAVLICGRRDFSGPAITAWRLHKAWPASKLLIMETEGHGGPLSEHELCNALDAFAAARTDGV</sequence>
<evidence type="ECO:0000256" key="12">
    <source>
        <dbReference type="PIRSR" id="PIRSR006431-1"/>
    </source>
</evidence>
<evidence type="ECO:0000256" key="6">
    <source>
        <dbReference type="ARBA" id="ARBA00022438"/>
    </source>
</evidence>
<dbReference type="GO" id="GO:0004177">
    <property type="term" value="F:aminopeptidase activity"/>
    <property type="evidence" value="ECO:0007669"/>
    <property type="project" value="UniProtKB-UniRule"/>
</dbReference>
<keyword evidence="16" id="KW-1185">Reference proteome</keyword>